<dbReference type="AlphaFoldDB" id="A0A2M9A4H1"/>
<proteinExistence type="predicted"/>
<accession>A0A2M9A4H1</accession>
<comment type="caution">
    <text evidence="2">The sequence shown here is derived from an EMBL/GenBank/DDBJ whole genome shotgun (WGS) entry which is preliminary data.</text>
</comment>
<keyword evidence="1" id="KW-0732">Signal</keyword>
<name>A0A2M9A4H1_9BACT</name>
<dbReference type="EMBL" id="PGEX01000001">
    <property type="protein sequence ID" value="PJJ40626.1"/>
    <property type="molecule type" value="Genomic_DNA"/>
</dbReference>
<evidence type="ECO:0000256" key="1">
    <source>
        <dbReference type="SAM" id="SignalP"/>
    </source>
</evidence>
<protein>
    <submittedName>
        <fullName evidence="2">Uncharacterized protein</fullName>
    </submittedName>
</protein>
<sequence length="547" mass="62181">MKAFPLFSHILFCATFCLLANFASPAYAGRCGTPLIWQQQRPVAENASARSSYKPITNCDASSYYDTTAVQEKTTTHFRIYYVLEGPHATKEAFIDTLAVDLEKAWEFYVSKLRYLKPIAADTTWHYQKASHVELFPVEVLDLSLVRNNESLFQGYCEGCMGFVFAPGENAQATQIFIDNDFYYQTSSSAILQSEFDASCTYPEADVPQSNSFNEKLYPMEFGDGIRVTVFHEFYHTLQFAYTEVFDSYWFEASATAFEEITVPDINDYWNYLPTLFSANKKSFSDIEAYSIALWGLYNDKEFGRDFDKKIWERFSKNSDRSLEDIFAEELNSRKLDPDSAFQDFISRLFFSGDRASFIDTADFITGDAAEWNTSPQMLAATTKSVELEFPAFAYYRLKLDSLPDLSNFQGKASVAFYGKKQKALFVSLDTASFTSLAADISSAENAVLILSHLRNSSSTVPAQDSLPMRSFPNPWRGESPLCFAGLPDSKKFIEIRTRLGKLVKRYQYTASTFCLDADEVKNRLAPGLYYFRAGARSKLQPFIVMY</sequence>
<reference evidence="2 3" key="1">
    <citation type="submission" date="2017-11" db="EMBL/GenBank/DDBJ databases">
        <title>Animal gut microbial communities from fecal samples from Wisconsin, USA.</title>
        <authorList>
            <person name="Neumann A."/>
        </authorList>
    </citation>
    <scope>NUCLEOTIDE SEQUENCE [LARGE SCALE GENOMIC DNA]</scope>
    <source>
        <strain evidence="2 3">UWS3</strain>
    </source>
</reference>
<feature type="signal peptide" evidence="1">
    <location>
        <begin position="1"/>
        <end position="28"/>
    </location>
</feature>
<feature type="chain" id="PRO_5014786476" evidence="1">
    <location>
        <begin position="29"/>
        <end position="547"/>
    </location>
</feature>
<dbReference type="Proteomes" id="UP000231134">
    <property type="component" value="Unassembled WGS sequence"/>
</dbReference>
<dbReference type="RefSeq" id="WP_100424695.1">
    <property type="nucleotide sequence ID" value="NZ_PGEX01000001.1"/>
</dbReference>
<evidence type="ECO:0000313" key="2">
    <source>
        <dbReference type="EMBL" id="PJJ40626.1"/>
    </source>
</evidence>
<gene>
    <name evidence="2" type="ORF">BGX16_0559</name>
</gene>
<organism evidence="2 3">
    <name type="scientific">Hallerella succinigenes</name>
    <dbReference type="NCBI Taxonomy" id="1896222"/>
    <lineage>
        <taxon>Bacteria</taxon>
        <taxon>Pseudomonadati</taxon>
        <taxon>Fibrobacterota</taxon>
        <taxon>Fibrobacteria</taxon>
        <taxon>Fibrobacterales</taxon>
        <taxon>Fibrobacteraceae</taxon>
        <taxon>Hallerella</taxon>
    </lineage>
</organism>
<keyword evidence="3" id="KW-1185">Reference proteome</keyword>
<evidence type="ECO:0000313" key="3">
    <source>
        <dbReference type="Proteomes" id="UP000231134"/>
    </source>
</evidence>
<dbReference type="OrthoDB" id="9765140at2"/>